<organism evidence="1 2">
    <name type="scientific">Stakelama pacifica</name>
    <dbReference type="NCBI Taxonomy" id="517720"/>
    <lineage>
        <taxon>Bacteria</taxon>
        <taxon>Pseudomonadati</taxon>
        <taxon>Pseudomonadota</taxon>
        <taxon>Alphaproteobacteria</taxon>
        <taxon>Sphingomonadales</taxon>
        <taxon>Sphingomonadaceae</taxon>
        <taxon>Stakelama</taxon>
    </lineage>
</organism>
<gene>
    <name evidence="1" type="ORF">EV664_102204</name>
</gene>
<reference evidence="1 2" key="1">
    <citation type="submission" date="2019-03" db="EMBL/GenBank/DDBJ databases">
        <title>Genomic Encyclopedia of Type Strains, Phase IV (KMG-IV): sequencing the most valuable type-strain genomes for metagenomic binning, comparative biology and taxonomic classification.</title>
        <authorList>
            <person name="Goeker M."/>
        </authorList>
    </citation>
    <scope>NUCLEOTIDE SEQUENCE [LARGE SCALE GENOMIC DNA]</scope>
    <source>
        <strain evidence="1 2">DSM 25059</strain>
    </source>
</reference>
<accession>A0A4V3BU13</accession>
<evidence type="ECO:0000313" key="2">
    <source>
        <dbReference type="Proteomes" id="UP000295493"/>
    </source>
</evidence>
<name>A0A4V3BU13_9SPHN</name>
<proteinExistence type="predicted"/>
<sequence length="57" mass="6182">MTPTPDICYLSRRAEEEAIMAIAATSPVAAAAHDAIRNRYCAVVNQAMRARPLPARV</sequence>
<dbReference type="EMBL" id="SNWD01000002">
    <property type="protein sequence ID" value="TDN85498.1"/>
    <property type="molecule type" value="Genomic_DNA"/>
</dbReference>
<keyword evidence="2" id="KW-1185">Reference proteome</keyword>
<dbReference type="Proteomes" id="UP000295493">
    <property type="component" value="Unassembled WGS sequence"/>
</dbReference>
<dbReference type="AlphaFoldDB" id="A0A4V3BU13"/>
<comment type="caution">
    <text evidence="1">The sequence shown here is derived from an EMBL/GenBank/DDBJ whole genome shotgun (WGS) entry which is preliminary data.</text>
</comment>
<protein>
    <submittedName>
        <fullName evidence="1">Uncharacterized protein</fullName>
    </submittedName>
</protein>
<evidence type="ECO:0000313" key="1">
    <source>
        <dbReference type="EMBL" id="TDN85498.1"/>
    </source>
</evidence>
<dbReference type="RefSeq" id="WP_162848767.1">
    <property type="nucleotide sequence ID" value="NZ_BMLU01000002.1"/>
</dbReference>